<dbReference type="PANTHER" id="PTHR42901:SF1">
    <property type="entry name" value="ALCOHOL DEHYDROGENASE"/>
    <property type="match status" value="1"/>
</dbReference>
<dbReference type="SUPFAM" id="SSF51735">
    <property type="entry name" value="NAD(P)-binding Rossmann-fold domains"/>
    <property type="match status" value="1"/>
</dbReference>
<comment type="caution">
    <text evidence="3">The sequence shown here is derived from an EMBL/GenBank/DDBJ whole genome shotgun (WGS) entry which is preliminary data.</text>
</comment>
<dbReference type="Gene3D" id="3.40.50.720">
    <property type="entry name" value="NAD(P)-binding Rossmann-like Domain"/>
    <property type="match status" value="1"/>
</dbReference>
<dbReference type="PANTHER" id="PTHR42901">
    <property type="entry name" value="ALCOHOL DEHYDROGENASE"/>
    <property type="match status" value="1"/>
</dbReference>
<accession>A0A9X0DPM4</accession>
<dbReference type="EMBL" id="JAPEIS010000001">
    <property type="protein sequence ID" value="KAJ8069915.1"/>
    <property type="molecule type" value="Genomic_DNA"/>
</dbReference>
<dbReference type="InterPro" id="IPR002347">
    <property type="entry name" value="SDR_fam"/>
</dbReference>
<dbReference type="Pfam" id="PF00106">
    <property type="entry name" value="adh_short"/>
    <property type="match status" value="2"/>
</dbReference>
<evidence type="ECO:0000313" key="3">
    <source>
        <dbReference type="EMBL" id="KAJ8069915.1"/>
    </source>
</evidence>
<name>A0A9X0DPM4_9HELO</name>
<evidence type="ECO:0000313" key="4">
    <source>
        <dbReference type="Proteomes" id="UP001152300"/>
    </source>
</evidence>
<dbReference type="AlphaFoldDB" id="A0A9X0DPM4"/>
<dbReference type="OrthoDB" id="1933717at2759"/>
<evidence type="ECO:0000256" key="2">
    <source>
        <dbReference type="ARBA" id="ARBA00023002"/>
    </source>
</evidence>
<protein>
    <submittedName>
        <fullName evidence="3">Uncharacterized protein</fullName>
    </submittedName>
</protein>
<dbReference type="CDD" id="cd05233">
    <property type="entry name" value="SDR_c"/>
    <property type="match status" value="1"/>
</dbReference>
<comment type="similarity">
    <text evidence="1">Belongs to the short-chain dehydrogenases/reductases (SDR) family.</text>
</comment>
<keyword evidence="4" id="KW-1185">Reference proteome</keyword>
<reference evidence="3" key="1">
    <citation type="submission" date="2022-11" db="EMBL/GenBank/DDBJ databases">
        <title>Genome Resource of Sclerotinia nivalis Strain SnTB1, a Plant Pathogen Isolated from American Ginseng.</title>
        <authorList>
            <person name="Fan S."/>
        </authorList>
    </citation>
    <scope>NUCLEOTIDE SEQUENCE</scope>
    <source>
        <strain evidence="3">SnTB1</strain>
    </source>
</reference>
<sequence>MQPPFPCPTATWHNDTYESISPSRSELSVAGKTVVIIGGGSGIGRETAFAFASAGAVHIALLGRTDATLQETAKSIPSTSKASHSVHVADFTKAESLRSAAAAVGRWNILVICSGYCPTPSPIPSSEGDDWWKGFEVSTIFLMFDPLVELLIILTSLLARTNVHGTFLTTRAFLTADSSQATILGVTSDVSLLPVTHQPGLSSYVSSKLAQAKIYEFIAAENPNIFAATVNPGMVETDNFYRTGATPDKVPVDTVQLPAHFLVWMASPEATFLRGRCTWANWDVEELKAQKDMVLEGLFMTAGFKGLPKI</sequence>
<evidence type="ECO:0000256" key="1">
    <source>
        <dbReference type="ARBA" id="ARBA00006484"/>
    </source>
</evidence>
<dbReference type="GO" id="GO:0016491">
    <property type="term" value="F:oxidoreductase activity"/>
    <property type="evidence" value="ECO:0007669"/>
    <property type="project" value="UniProtKB-KW"/>
</dbReference>
<proteinExistence type="inferred from homology"/>
<dbReference type="PRINTS" id="PR00081">
    <property type="entry name" value="GDHRDH"/>
</dbReference>
<keyword evidence="2" id="KW-0560">Oxidoreductase</keyword>
<dbReference type="Proteomes" id="UP001152300">
    <property type="component" value="Unassembled WGS sequence"/>
</dbReference>
<dbReference type="InterPro" id="IPR036291">
    <property type="entry name" value="NAD(P)-bd_dom_sf"/>
</dbReference>
<gene>
    <name evidence="3" type="ORF">OCU04_000323</name>
</gene>
<organism evidence="3 4">
    <name type="scientific">Sclerotinia nivalis</name>
    <dbReference type="NCBI Taxonomy" id="352851"/>
    <lineage>
        <taxon>Eukaryota</taxon>
        <taxon>Fungi</taxon>
        <taxon>Dikarya</taxon>
        <taxon>Ascomycota</taxon>
        <taxon>Pezizomycotina</taxon>
        <taxon>Leotiomycetes</taxon>
        <taxon>Helotiales</taxon>
        <taxon>Sclerotiniaceae</taxon>
        <taxon>Sclerotinia</taxon>
    </lineage>
</organism>